<dbReference type="PANTHER" id="PTHR10778:SF10">
    <property type="entry name" value="SOLUTE CARRIER FAMILY 35 MEMBER B1"/>
    <property type="match status" value="1"/>
</dbReference>
<feature type="transmembrane region" description="Helical" evidence="10">
    <location>
        <begin position="195"/>
        <end position="219"/>
    </location>
</feature>
<evidence type="ECO:0000313" key="11">
    <source>
        <dbReference type="EMBL" id="EJW04545.1"/>
    </source>
</evidence>
<dbReference type="STRING" id="1003232.J9DPT0"/>
<proteinExistence type="inferred from homology"/>
<accession>J9DPT0</accession>
<evidence type="ECO:0000256" key="7">
    <source>
        <dbReference type="ARBA" id="ARBA00022989"/>
    </source>
</evidence>
<dbReference type="AlphaFoldDB" id="J9DPT0"/>
<protein>
    <recommendedName>
        <fullName evidence="9">UDP-galactose transporter homolog 1</fullName>
    </recommendedName>
</protein>
<keyword evidence="3" id="KW-0813">Transport</keyword>
<sequence length="318" mass="36873">MKNKLHIDVGIIIHTLGIYICFLNYGIFSEKISTTAYGGRHFKNTMFTTFIQSLSGMIVSFVVTKLTGRSLALRYPNPLPKYVKIAFLHLIAGQIAFRSLQYMNYPTLIIGKSCKLIPIVAMNFLIYKKKFAMRKYLSIFLTTVGVLSFMIFEDKTYAHKKSTLFGLSFLLTNLILDGIINSIQDNLIDEHRIHAFHMMFYSNLITTTTLFCILLSPFSNQLSDSLIFVRKYPQLLRDIFCHSLCNVFGQIFVYSMIEKYGTVMLATINISRKIFSILFSLFWFKHTLNFKQWISIATIITSFMLEMLEKKQKKKFTK</sequence>
<feature type="transmembrane region" description="Helical" evidence="10">
    <location>
        <begin position="164"/>
        <end position="183"/>
    </location>
</feature>
<keyword evidence="7 10" id="KW-1133">Transmembrane helix</keyword>
<dbReference type="GO" id="GO:0000139">
    <property type="term" value="C:Golgi membrane"/>
    <property type="evidence" value="ECO:0007669"/>
    <property type="project" value="TreeGrafter"/>
</dbReference>
<gene>
    <name evidence="11" type="ORF">EDEG_01228</name>
</gene>
<keyword evidence="12" id="KW-1185">Reference proteome</keyword>
<dbReference type="VEuPathDB" id="MicrosporidiaDB:EDEG_01228"/>
<evidence type="ECO:0000256" key="5">
    <source>
        <dbReference type="ARBA" id="ARBA00022692"/>
    </source>
</evidence>
<dbReference type="EMBL" id="AFBI03000017">
    <property type="protein sequence ID" value="EJW04545.1"/>
    <property type="molecule type" value="Genomic_DNA"/>
</dbReference>
<reference evidence="12" key="2">
    <citation type="submission" date="2015-07" db="EMBL/GenBank/DDBJ databases">
        <title>Contrasting host-pathogen interactions and genome evolution in two generalist and specialist microsporidian pathogens of mosquitoes.</title>
        <authorList>
            <consortium name="The Broad Institute Genomics Platform"/>
            <consortium name="The Broad Institute Genome Sequencing Center for Infectious Disease"/>
            <person name="Cuomo C.A."/>
            <person name="Sanscrainte N.D."/>
            <person name="Goldberg J.M."/>
            <person name="Heiman D."/>
            <person name="Young S."/>
            <person name="Zeng Q."/>
            <person name="Becnel J.J."/>
            <person name="Birren B.W."/>
        </authorList>
    </citation>
    <scope>NUCLEOTIDE SEQUENCE [LARGE SCALE GENOMIC DNA]</scope>
    <source>
        <strain evidence="12">USNM 41457</strain>
    </source>
</reference>
<keyword evidence="4" id="KW-0762">Sugar transport</keyword>
<comment type="caution">
    <text evidence="11">The sequence shown here is derived from an EMBL/GenBank/DDBJ whole genome shotgun (WGS) entry which is preliminary data.</text>
</comment>
<dbReference type="OMA" id="KIMTQHY"/>
<evidence type="ECO:0000256" key="4">
    <source>
        <dbReference type="ARBA" id="ARBA00022597"/>
    </source>
</evidence>
<dbReference type="Pfam" id="PF08449">
    <property type="entry name" value="UAA"/>
    <property type="match status" value="1"/>
</dbReference>
<feature type="transmembrane region" description="Helical" evidence="10">
    <location>
        <begin position="136"/>
        <end position="152"/>
    </location>
</feature>
<evidence type="ECO:0000256" key="6">
    <source>
        <dbReference type="ARBA" id="ARBA00022824"/>
    </source>
</evidence>
<keyword evidence="8 10" id="KW-0472">Membrane</keyword>
<dbReference type="OrthoDB" id="1601at2759"/>
<name>J9DPT0_EDHAE</name>
<feature type="transmembrane region" description="Helical" evidence="10">
    <location>
        <begin position="264"/>
        <end position="284"/>
    </location>
</feature>
<comment type="subcellular location">
    <subcellularLocation>
        <location evidence="1">Endoplasmic reticulum membrane</location>
        <topology evidence="1">Multi-pass membrane protein</topology>
    </subcellularLocation>
</comment>
<dbReference type="InterPro" id="IPR013657">
    <property type="entry name" value="SCL35B1-4/HUT1"/>
</dbReference>
<comment type="similarity">
    <text evidence="2">Belongs to the nucleotide-sugar transporter family. SLC35B subfamily.</text>
</comment>
<organism evidence="11 12">
    <name type="scientific">Edhazardia aedis (strain USNM 41457)</name>
    <name type="common">Microsporidian parasite</name>
    <dbReference type="NCBI Taxonomy" id="1003232"/>
    <lineage>
        <taxon>Eukaryota</taxon>
        <taxon>Fungi</taxon>
        <taxon>Fungi incertae sedis</taxon>
        <taxon>Microsporidia</taxon>
        <taxon>Edhazardia</taxon>
    </lineage>
</organism>
<dbReference type="InParanoid" id="J9DPT0"/>
<evidence type="ECO:0000256" key="10">
    <source>
        <dbReference type="SAM" id="Phobius"/>
    </source>
</evidence>
<dbReference type="PANTHER" id="PTHR10778">
    <property type="entry name" value="SOLUTE CARRIER FAMILY 35 MEMBER B"/>
    <property type="match status" value="1"/>
</dbReference>
<dbReference type="SUPFAM" id="SSF103481">
    <property type="entry name" value="Multidrug resistance efflux transporter EmrE"/>
    <property type="match status" value="1"/>
</dbReference>
<feature type="transmembrane region" description="Helical" evidence="10">
    <location>
        <begin position="109"/>
        <end position="127"/>
    </location>
</feature>
<keyword evidence="6" id="KW-0256">Endoplasmic reticulum</keyword>
<dbReference type="GO" id="GO:0005459">
    <property type="term" value="F:UDP-galactose transmembrane transporter activity"/>
    <property type="evidence" value="ECO:0007669"/>
    <property type="project" value="TreeGrafter"/>
</dbReference>
<evidence type="ECO:0000313" key="12">
    <source>
        <dbReference type="Proteomes" id="UP000003163"/>
    </source>
</evidence>
<evidence type="ECO:0000256" key="2">
    <source>
        <dbReference type="ARBA" id="ARBA00010694"/>
    </source>
</evidence>
<evidence type="ECO:0000256" key="8">
    <source>
        <dbReference type="ARBA" id="ARBA00023136"/>
    </source>
</evidence>
<feature type="transmembrane region" description="Helical" evidence="10">
    <location>
        <begin position="7"/>
        <end position="27"/>
    </location>
</feature>
<evidence type="ECO:0000256" key="9">
    <source>
        <dbReference type="ARBA" id="ARBA00041103"/>
    </source>
</evidence>
<evidence type="ECO:0000256" key="3">
    <source>
        <dbReference type="ARBA" id="ARBA00022448"/>
    </source>
</evidence>
<evidence type="ECO:0000256" key="1">
    <source>
        <dbReference type="ARBA" id="ARBA00004477"/>
    </source>
</evidence>
<dbReference type="InterPro" id="IPR037185">
    <property type="entry name" value="EmrE-like"/>
</dbReference>
<dbReference type="FunCoup" id="J9DPT0">
    <property type="interactions" value="125"/>
</dbReference>
<dbReference type="GO" id="GO:0005789">
    <property type="term" value="C:endoplasmic reticulum membrane"/>
    <property type="evidence" value="ECO:0007669"/>
    <property type="project" value="UniProtKB-SubCell"/>
</dbReference>
<dbReference type="GO" id="GO:0005460">
    <property type="term" value="F:UDP-glucose transmembrane transporter activity"/>
    <property type="evidence" value="ECO:0007669"/>
    <property type="project" value="TreeGrafter"/>
</dbReference>
<keyword evidence="5 10" id="KW-0812">Transmembrane</keyword>
<reference evidence="11 12" key="1">
    <citation type="submission" date="2011-08" db="EMBL/GenBank/DDBJ databases">
        <authorList>
            <person name="Liu Z.J."/>
            <person name="Shi F.L."/>
            <person name="Lu J.Q."/>
            <person name="Li M."/>
            <person name="Wang Z.L."/>
        </authorList>
    </citation>
    <scope>NUCLEOTIDE SEQUENCE [LARGE SCALE GENOMIC DNA]</scope>
    <source>
        <strain evidence="11 12">USNM 41457</strain>
    </source>
</reference>
<dbReference type="HOGENOM" id="CLU_036019_0_0_1"/>
<feature type="transmembrane region" description="Helical" evidence="10">
    <location>
        <begin position="47"/>
        <end position="67"/>
    </location>
</feature>
<dbReference type="Proteomes" id="UP000003163">
    <property type="component" value="Unassembled WGS sequence"/>
</dbReference>